<accession>A0A376E000</accession>
<reference evidence="1 2" key="1">
    <citation type="submission" date="2018-06" db="EMBL/GenBank/DDBJ databases">
        <authorList>
            <consortium name="Pathogen Informatics"/>
            <person name="Doyle S."/>
        </authorList>
    </citation>
    <scope>NUCLEOTIDE SEQUENCE [LARGE SCALE GENOMIC DNA]</scope>
    <source>
        <strain evidence="1 2">NCTC13533</strain>
    </source>
</reference>
<dbReference type="EMBL" id="UFVQ01000003">
    <property type="protein sequence ID" value="STC97792.1"/>
    <property type="molecule type" value="Genomic_DNA"/>
</dbReference>
<accession>A0A1M7ILB6</accession>
<gene>
    <name evidence="1" type="ORF">NCTC13533_02496</name>
</gene>
<organism evidence="1 2">
    <name type="scientific">Chryseobacterium carnipullorum</name>
    <dbReference type="NCBI Taxonomy" id="1124835"/>
    <lineage>
        <taxon>Bacteria</taxon>
        <taxon>Pseudomonadati</taxon>
        <taxon>Bacteroidota</taxon>
        <taxon>Flavobacteriia</taxon>
        <taxon>Flavobacteriales</taxon>
        <taxon>Weeksellaceae</taxon>
        <taxon>Chryseobacterium group</taxon>
        <taxon>Chryseobacterium</taxon>
    </lineage>
</organism>
<dbReference type="AlphaFoldDB" id="A0A1M7ILB6"/>
<proteinExistence type="predicted"/>
<dbReference type="Proteomes" id="UP000255224">
    <property type="component" value="Unassembled WGS sequence"/>
</dbReference>
<name>A0A1M7ILB6_CHRCU</name>
<evidence type="ECO:0000313" key="2">
    <source>
        <dbReference type="Proteomes" id="UP000255224"/>
    </source>
</evidence>
<protein>
    <submittedName>
        <fullName evidence="1">Uncharacterized protein</fullName>
    </submittedName>
</protein>
<sequence>MIDDTNTIILSINIFLFKTYLFEPVSNLPYANTEP</sequence>
<evidence type="ECO:0000313" key="1">
    <source>
        <dbReference type="EMBL" id="STC97792.1"/>
    </source>
</evidence>